<reference evidence="3 6" key="3">
    <citation type="journal article" date="2019" name="Nat. Med.">
        <title>A library of human gut bacterial isolates paired with longitudinal multiomics data enables mechanistic microbiome research.</title>
        <authorList>
            <person name="Poyet M."/>
            <person name="Groussin M."/>
            <person name="Gibbons S.M."/>
            <person name="Avila-Pacheco J."/>
            <person name="Jiang X."/>
            <person name="Kearney S.M."/>
            <person name="Perrotta A.R."/>
            <person name="Berdy B."/>
            <person name="Zhao S."/>
            <person name="Lieberman T.D."/>
            <person name="Swanson P.K."/>
            <person name="Smith M."/>
            <person name="Roesemann S."/>
            <person name="Alexander J.E."/>
            <person name="Rich S.A."/>
            <person name="Livny J."/>
            <person name="Vlamakis H."/>
            <person name="Clish C."/>
            <person name="Bullock K."/>
            <person name="Deik A."/>
            <person name="Scott J."/>
            <person name="Pierce K.A."/>
            <person name="Xavier R.J."/>
            <person name="Alm E.J."/>
        </authorList>
    </citation>
    <scope>NUCLEOTIDE SEQUENCE [LARGE SCALE GENOMIC DNA]</scope>
    <source>
        <strain evidence="3 6">BIOML-A2</strain>
    </source>
</reference>
<dbReference type="RefSeq" id="WP_044992229.1">
    <property type="nucleotide sequence ID" value="NZ_FQVY01000001.1"/>
</dbReference>
<dbReference type="EMBL" id="FQVY01000001">
    <property type="protein sequence ID" value="SHF81379.1"/>
    <property type="molecule type" value="Genomic_DNA"/>
</dbReference>
<comment type="caution">
    <text evidence="4">The sequence shown here is derived from an EMBL/GenBank/DDBJ whole genome shotgun (WGS) entry which is preliminary data.</text>
</comment>
<name>A0AAQ1RV80_9FIRM</name>
<dbReference type="AlphaFoldDB" id="A0AAQ1RV80"/>
<reference evidence="4" key="2">
    <citation type="submission" date="2016-11" db="EMBL/GenBank/DDBJ databases">
        <authorList>
            <person name="Varghese N."/>
            <person name="Submissions S."/>
        </authorList>
    </citation>
    <scope>NUCLEOTIDE SEQUENCE</scope>
    <source>
        <strain evidence="4">DSM 4029</strain>
    </source>
</reference>
<dbReference type="SUPFAM" id="SSF52799">
    <property type="entry name" value="(Phosphotyrosine protein) phosphatases II"/>
    <property type="match status" value="1"/>
</dbReference>
<organism evidence="4 5">
    <name type="scientific">Bittarella massiliensis</name>
    <name type="common">ex Durand et al. 2017</name>
    <dbReference type="NCBI Taxonomy" id="1720313"/>
    <lineage>
        <taxon>Bacteria</taxon>
        <taxon>Bacillati</taxon>
        <taxon>Bacillota</taxon>
        <taxon>Clostridia</taxon>
        <taxon>Eubacteriales</taxon>
        <taxon>Oscillospiraceae</taxon>
        <taxon>Bittarella (ex Durand et al. 2017)</taxon>
    </lineage>
</organism>
<comment type="similarity">
    <text evidence="1">Belongs to the protein-tyrosine phosphatase family.</text>
</comment>
<dbReference type="InterPro" id="IPR000387">
    <property type="entry name" value="Tyr_Pase_dom"/>
</dbReference>
<dbReference type="PANTHER" id="PTHR31126:SF1">
    <property type="entry name" value="TYROSINE SPECIFIC PROTEIN PHOSPHATASES DOMAIN-CONTAINING PROTEIN"/>
    <property type="match status" value="1"/>
</dbReference>
<evidence type="ECO:0000313" key="3">
    <source>
        <dbReference type="EMBL" id="MZL70064.1"/>
    </source>
</evidence>
<accession>A0AAQ1RV80</accession>
<dbReference type="InterPro" id="IPR026893">
    <property type="entry name" value="Tyr/Ser_Pase_IphP-type"/>
</dbReference>
<gene>
    <name evidence="3" type="ORF">GT747_09900</name>
    <name evidence="4" type="ORF">SAMN05444424_0774</name>
</gene>
<evidence type="ECO:0000259" key="2">
    <source>
        <dbReference type="PROSITE" id="PS50056"/>
    </source>
</evidence>
<dbReference type="InterPro" id="IPR029021">
    <property type="entry name" value="Prot-tyrosine_phosphatase-like"/>
</dbReference>
<dbReference type="EMBL" id="WWVX01000007">
    <property type="protein sequence ID" value="MZL70064.1"/>
    <property type="molecule type" value="Genomic_DNA"/>
</dbReference>
<dbReference type="Gene3D" id="3.90.190.10">
    <property type="entry name" value="Protein tyrosine phosphatase superfamily"/>
    <property type="match status" value="1"/>
</dbReference>
<evidence type="ECO:0000313" key="4">
    <source>
        <dbReference type="EMBL" id="SHF81379.1"/>
    </source>
</evidence>
<evidence type="ECO:0000313" key="6">
    <source>
        <dbReference type="Proteomes" id="UP000474718"/>
    </source>
</evidence>
<feature type="domain" description="Tyrosine specific protein phosphatases" evidence="2">
    <location>
        <begin position="112"/>
        <end position="159"/>
    </location>
</feature>
<dbReference type="Pfam" id="PF13350">
    <property type="entry name" value="Y_phosphatase3"/>
    <property type="match status" value="1"/>
</dbReference>
<reference evidence="5" key="1">
    <citation type="submission" date="2016-11" db="EMBL/GenBank/DDBJ databases">
        <authorList>
            <person name="Jaros S."/>
            <person name="Januszkiewicz K."/>
            <person name="Wedrychowicz H."/>
        </authorList>
    </citation>
    <scope>NUCLEOTIDE SEQUENCE [LARGE SCALE GENOMIC DNA]</scope>
    <source>
        <strain evidence="5">DSM 4029</strain>
    </source>
</reference>
<dbReference type="PANTHER" id="PTHR31126">
    <property type="entry name" value="TYROSINE-PROTEIN PHOSPHATASE"/>
    <property type="match status" value="1"/>
</dbReference>
<dbReference type="PROSITE" id="PS50056">
    <property type="entry name" value="TYR_PHOSPHATASE_2"/>
    <property type="match status" value="1"/>
</dbReference>
<dbReference type="GO" id="GO:0004721">
    <property type="term" value="F:phosphoprotein phosphatase activity"/>
    <property type="evidence" value="ECO:0007669"/>
    <property type="project" value="InterPro"/>
</dbReference>
<evidence type="ECO:0000256" key="1">
    <source>
        <dbReference type="ARBA" id="ARBA00009580"/>
    </source>
</evidence>
<evidence type="ECO:0000313" key="5">
    <source>
        <dbReference type="Proteomes" id="UP000184089"/>
    </source>
</evidence>
<keyword evidence="6" id="KW-1185">Reference proteome</keyword>
<protein>
    <submittedName>
        <fullName evidence="3 4">Protein tyrosine phosphatase</fullName>
    </submittedName>
</protein>
<proteinExistence type="inferred from homology"/>
<sequence length="248" mass="26125">MTLISANAPLPLQGTYNTRDLGGYPAGPGAVCAGRFLRSDQPAGLGEGDLEALYRYGVRLSIDLRSGEECRRAPSSLRGYQDIRCEEVPLLDNLQSSLAAGETAGLPDSMGALYVSLLRESQPSLARALSLMAGCREGCVLYHCTAGKDRTGVLSMLLLSLAGVEEAVIVADYAASEANMAPFFAKQRAALEKLAPGGIPEGAFSSAPENMEMALAELRRQGGAEEYLRTIGLTGGEIGALRARLLAE</sequence>
<dbReference type="Proteomes" id="UP000474718">
    <property type="component" value="Unassembled WGS sequence"/>
</dbReference>
<dbReference type="Proteomes" id="UP000184089">
    <property type="component" value="Unassembled WGS sequence"/>
</dbReference>